<comment type="caution">
    <text evidence="2">The sequence shown here is derived from an EMBL/GenBank/DDBJ whole genome shotgun (WGS) entry which is preliminary data.</text>
</comment>
<evidence type="ECO:0000313" key="2">
    <source>
        <dbReference type="EMBL" id="KEF52294.1"/>
    </source>
</evidence>
<evidence type="ECO:0000256" key="1">
    <source>
        <dbReference type="SAM" id="MobiDB-lite"/>
    </source>
</evidence>
<organism evidence="2 3">
    <name type="scientific">Exophiala aquamarina CBS 119918</name>
    <dbReference type="NCBI Taxonomy" id="1182545"/>
    <lineage>
        <taxon>Eukaryota</taxon>
        <taxon>Fungi</taxon>
        <taxon>Dikarya</taxon>
        <taxon>Ascomycota</taxon>
        <taxon>Pezizomycotina</taxon>
        <taxon>Eurotiomycetes</taxon>
        <taxon>Chaetothyriomycetidae</taxon>
        <taxon>Chaetothyriales</taxon>
        <taxon>Herpotrichiellaceae</taxon>
        <taxon>Exophiala</taxon>
    </lineage>
</organism>
<dbReference type="HOGENOM" id="CLU_110788_0_0_1"/>
<accession>A0A072NWT3</accession>
<name>A0A072NWT3_9EURO</name>
<evidence type="ECO:0000313" key="3">
    <source>
        <dbReference type="Proteomes" id="UP000027920"/>
    </source>
</evidence>
<reference evidence="2 3" key="1">
    <citation type="submission" date="2013-03" db="EMBL/GenBank/DDBJ databases">
        <title>The Genome Sequence of Exophiala aquamarina CBS 119918.</title>
        <authorList>
            <consortium name="The Broad Institute Genomics Platform"/>
            <person name="Cuomo C."/>
            <person name="de Hoog S."/>
            <person name="Gorbushina A."/>
            <person name="Walker B."/>
            <person name="Young S.K."/>
            <person name="Zeng Q."/>
            <person name="Gargeya S."/>
            <person name="Fitzgerald M."/>
            <person name="Haas B."/>
            <person name="Abouelleil A."/>
            <person name="Allen A.W."/>
            <person name="Alvarado L."/>
            <person name="Arachchi H.M."/>
            <person name="Berlin A.M."/>
            <person name="Chapman S.B."/>
            <person name="Gainer-Dewar J."/>
            <person name="Goldberg J."/>
            <person name="Griggs A."/>
            <person name="Gujja S."/>
            <person name="Hansen M."/>
            <person name="Howarth C."/>
            <person name="Imamovic A."/>
            <person name="Ireland A."/>
            <person name="Larimer J."/>
            <person name="McCowan C."/>
            <person name="Murphy C."/>
            <person name="Pearson M."/>
            <person name="Poon T.W."/>
            <person name="Priest M."/>
            <person name="Roberts A."/>
            <person name="Saif S."/>
            <person name="Shea T."/>
            <person name="Sisk P."/>
            <person name="Sykes S."/>
            <person name="Wortman J."/>
            <person name="Nusbaum C."/>
            <person name="Birren B."/>
        </authorList>
    </citation>
    <scope>NUCLEOTIDE SEQUENCE [LARGE SCALE GENOMIC DNA]</scope>
    <source>
        <strain evidence="2 3">CBS 119918</strain>
    </source>
</reference>
<gene>
    <name evidence="2" type="ORF">A1O9_11534</name>
</gene>
<feature type="non-terminal residue" evidence="2">
    <location>
        <position position="161"/>
    </location>
</feature>
<dbReference type="AlphaFoldDB" id="A0A072NWT3"/>
<sequence>SQAASTAVRISVVADGHETIVKLSNTVYDGSLQKSLISKARAYATHGLIQPKAPITVIDNRGTKHTSSASITLRWYYDSGLQTFKETFYIVDRLPLPEGGEWDAMLRKGVERSPEHSPPPAYPYVNTPPQNKDPQPGTLSAREKQLRYLKEKEAEAQRIRK</sequence>
<dbReference type="Proteomes" id="UP000027920">
    <property type="component" value="Unassembled WGS sequence"/>
</dbReference>
<feature type="non-terminal residue" evidence="2">
    <location>
        <position position="1"/>
    </location>
</feature>
<feature type="compositionally biased region" description="Basic and acidic residues" evidence="1">
    <location>
        <begin position="105"/>
        <end position="115"/>
    </location>
</feature>
<dbReference type="GeneID" id="25286432"/>
<dbReference type="RefSeq" id="XP_013254884.1">
    <property type="nucleotide sequence ID" value="XM_013399430.1"/>
</dbReference>
<dbReference type="VEuPathDB" id="FungiDB:A1O9_11534"/>
<dbReference type="OrthoDB" id="4155281at2759"/>
<proteinExistence type="predicted"/>
<dbReference type="EMBL" id="AMGV01000018">
    <property type="protein sequence ID" value="KEF52294.1"/>
    <property type="molecule type" value="Genomic_DNA"/>
</dbReference>
<feature type="region of interest" description="Disordered" evidence="1">
    <location>
        <begin position="105"/>
        <end position="142"/>
    </location>
</feature>
<keyword evidence="3" id="KW-1185">Reference proteome</keyword>
<protein>
    <submittedName>
        <fullName evidence="2">Uncharacterized protein</fullName>
    </submittedName>
</protein>